<keyword evidence="2" id="KW-1185">Reference proteome</keyword>
<sequence>MGAVELLTGFDCMQIKELAVERETLRPFSSSKKTTLSRTLYRYYNITSIPNRYLPVDTDSDVDLDGMASEVDGMASELERLSRLCVGSPIDKYVSGECESDSDSNTEHKLEFELEGEPRAETETVATTAFNLLSAGKRSTPSERVWAALSAVDQCFPEFSGLRFPDPESNSTVVGPELYSTATPKWWMHIRGRSCLRDHTPLQNRLCQCESDFHLGGRHAHLAYADQVKLLLNFGAIDSLDQTSREECVYDSLHILSAILTLIEESCGVHESRGTHQRLRPDVIMAWMLRRVGRLSLPHNLPERKRKQIYSLAHIVYTRVLPTIEFAFHGSGSSSFIPHMGGWFLDLLISLSHPLSALDEAVTSPSAHQDASSWAEYIFLMLWIRARSSASTVNPGIGQHASSGSSPLGSYGITGLRRIGIAMREQPDGLRSRLIPLVFTQGLGLLEGSVDRTTALRPRLVMIHNGIEEAWPGETLTECQSSTIIKFARLANSLASHFDGERLATPHIVFQLTLLSLSDIDYLGFMGTPSGSGSEITDTQFRSFFEPISDVCFRNDLLPQEADILEQHLYRLGKIPAPTRGHDWHSRRATFTAAIETVYQLLNRNYTLRSQKGERLQGRRAQLRWRYQQLLRSMN</sequence>
<protein>
    <recommendedName>
        <fullName evidence="3">Transcription factor domain-containing protein</fullName>
    </recommendedName>
</protein>
<gene>
    <name evidence="1" type="ORF">TWF481_008148</name>
</gene>
<name>A0AAV9WC18_9PEZI</name>
<accession>A0AAV9WC18</accession>
<organism evidence="1 2">
    <name type="scientific">Arthrobotrys musiformis</name>
    <dbReference type="NCBI Taxonomy" id="47236"/>
    <lineage>
        <taxon>Eukaryota</taxon>
        <taxon>Fungi</taxon>
        <taxon>Dikarya</taxon>
        <taxon>Ascomycota</taxon>
        <taxon>Pezizomycotina</taxon>
        <taxon>Orbiliomycetes</taxon>
        <taxon>Orbiliales</taxon>
        <taxon>Orbiliaceae</taxon>
        <taxon>Arthrobotrys</taxon>
    </lineage>
</organism>
<evidence type="ECO:0000313" key="1">
    <source>
        <dbReference type="EMBL" id="KAK6503113.1"/>
    </source>
</evidence>
<reference evidence="1 2" key="1">
    <citation type="submission" date="2023-08" db="EMBL/GenBank/DDBJ databases">
        <authorList>
            <person name="Palmer J.M."/>
        </authorList>
    </citation>
    <scope>NUCLEOTIDE SEQUENCE [LARGE SCALE GENOMIC DNA]</scope>
    <source>
        <strain evidence="1 2">TWF481</strain>
    </source>
</reference>
<evidence type="ECO:0008006" key="3">
    <source>
        <dbReference type="Google" id="ProtNLM"/>
    </source>
</evidence>
<dbReference type="Proteomes" id="UP001370758">
    <property type="component" value="Unassembled WGS sequence"/>
</dbReference>
<dbReference type="EMBL" id="JAVHJL010000005">
    <property type="protein sequence ID" value="KAK6503113.1"/>
    <property type="molecule type" value="Genomic_DNA"/>
</dbReference>
<dbReference type="AlphaFoldDB" id="A0AAV9WC18"/>
<proteinExistence type="predicted"/>
<evidence type="ECO:0000313" key="2">
    <source>
        <dbReference type="Proteomes" id="UP001370758"/>
    </source>
</evidence>
<comment type="caution">
    <text evidence="1">The sequence shown here is derived from an EMBL/GenBank/DDBJ whole genome shotgun (WGS) entry which is preliminary data.</text>
</comment>